<comment type="caution">
    <text evidence="1">The sequence shown here is derived from an EMBL/GenBank/DDBJ whole genome shotgun (WGS) entry which is preliminary data.</text>
</comment>
<gene>
    <name evidence="1" type="ORF">JYK14_13295</name>
</gene>
<sequence length="72" mass="7895">MNAKMIDELLVKAAELRRLRTLMSCGADADALLRDALSLERTAELLHRSAARQGAAWYLRMLPGQPMPGTAS</sequence>
<dbReference type="RefSeq" id="WP_252953758.1">
    <property type="nucleotide sequence ID" value="NZ_JAFIRR010000082.1"/>
</dbReference>
<evidence type="ECO:0000313" key="1">
    <source>
        <dbReference type="EMBL" id="MCO6417130.1"/>
    </source>
</evidence>
<name>A0ABT1D7A4_9PROT</name>
<dbReference type="EMBL" id="JAFIRR010000082">
    <property type="protein sequence ID" value="MCO6417130.1"/>
    <property type="molecule type" value="Genomic_DNA"/>
</dbReference>
<proteinExistence type="predicted"/>
<dbReference type="Proteomes" id="UP001523392">
    <property type="component" value="Unassembled WGS sequence"/>
</dbReference>
<accession>A0ABT1D7A4</accession>
<protein>
    <submittedName>
        <fullName evidence="1">Uncharacterized protein</fullName>
    </submittedName>
</protein>
<organism evidence="1 2">
    <name type="scientific">Siccirubricoccus soli</name>
    <dbReference type="NCBI Taxonomy" id="2899147"/>
    <lineage>
        <taxon>Bacteria</taxon>
        <taxon>Pseudomonadati</taxon>
        <taxon>Pseudomonadota</taxon>
        <taxon>Alphaproteobacteria</taxon>
        <taxon>Acetobacterales</taxon>
        <taxon>Roseomonadaceae</taxon>
        <taxon>Siccirubricoccus</taxon>
    </lineage>
</organism>
<evidence type="ECO:0000313" key="2">
    <source>
        <dbReference type="Proteomes" id="UP001523392"/>
    </source>
</evidence>
<reference evidence="1 2" key="1">
    <citation type="submission" date="2021-12" db="EMBL/GenBank/DDBJ databases">
        <title>Siccirubricoccus leaddurans sp. nov., a high concentration Zn2+ tolerance bacterium.</title>
        <authorList>
            <person name="Cao Y."/>
        </authorList>
    </citation>
    <scope>NUCLEOTIDE SEQUENCE [LARGE SCALE GENOMIC DNA]</scope>
    <source>
        <strain evidence="1 2">KC 17139</strain>
    </source>
</reference>
<keyword evidence="2" id="KW-1185">Reference proteome</keyword>